<feature type="transmembrane region" description="Helical" evidence="2">
    <location>
        <begin position="711"/>
        <end position="729"/>
    </location>
</feature>
<feature type="transmembrane region" description="Helical" evidence="2">
    <location>
        <begin position="380"/>
        <end position="400"/>
    </location>
</feature>
<feature type="transmembrane region" description="Helical" evidence="2">
    <location>
        <begin position="1895"/>
        <end position="1921"/>
    </location>
</feature>
<feature type="transmembrane region" description="Helical" evidence="2">
    <location>
        <begin position="1265"/>
        <end position="1287"/>
    </location>
</feature>
<feature type="transmembrane region" description="Helical" evidence="2">
    <location>
        <begin position="212"/>
        <end position="234"/>
    </location>
</feature>
<feature type="transmembrane region" description="Helical" evidence="2">
    <location>
        <begin position="505"/>
        <end position="524"/>
    </location>
</feature>
<feature type="transmembrane region" description="Helical" evidence="2">
    <location>
        <begin position="1453"/>
        <end position="1471"/>
    </location>
</feature>
<feature type="transmembrane region" description="Helical" evidence="2">
    <location>
        <begin position="768"/>
        <end position="790"/>
    </location>
</feature>
<feature type="transmembrane region" description="Helical" evidence="2">
    <location>
        <begin position="1680"/>
        <end position="1703"/>
    </location>
</feature>
<feature type="transmembrane region" description="Helical" evidence="2">
    <location>
        <begin position="1812"/>
        <end position="1832"/>
    </location>
</feature>
<evidence type="ECO:0000313" key="4">
    <source>
        <dbReference type="Proteomes" id="UP000589036"/>
    </source>
</evidence>
<feature type="transmembrane region" description="Helical" evidence="2">
    <location>
        <begin position="1213"/>
        <end position="1232"/>
    </location>
</feature>
<accession>A0A852TMR7</accession>
<feature type="transmembrane region" description="Helical" evidence="2">
    <location>
        <begin position="1839"/>
        <end position="1859"/>
    </location>
</feature>
<proteinExistence type="predicted"/>
<feature type="transmembrane region" description="Helical" evidence="2">
    <location>
        <begin position="917"/>
        <end position="937"/>
    </location>
</feature>
<feature type="transmembrane region" description="Helical" evidence="2">
    <location>
        <begin position="735"/>
        <end position="756"/>
    </location>
</feature>
<evidence type="ECO:0000256" key="1">
    <source>
        <dbReference type="SAM" id="MobiDB-lite"/>
    </source>
</evidence>
<feature type="transmembrane region" description="Helical" evidence="2">
    <location>
        <begin position="1189"/>
        <end position="1207"/>
    </location>
</feature>
<feature type="transmembrane region" description="Helical" evidence="2">
    <location>
        <begin position="2003"/>
        <end position="2022"/>
    </location>
</feature>
<feature type="transmembrane region" description="Helical" evidence="2">
    <location>
        <begin position="1710"/>
        <end position="1733"/>
    </location>
</feature>
<feature type="transmembrane region" description="Helical" evidence="2">
    <location>
        <begin position="406"/>
        <end position="424"/>
    </location>
</feature>
<feature type="transmembrane region" description="Helical" evidence="2">
    <location>
        <begin position="2081"/>
        <end position="2100"/>
    </location>
</feature>
<feature type="transmembrane region" description="Helical" evidence="2">
    <location>
        <begin position="1765"/>
        <end position="1781"/>
    </location>
</feature>
<feature type="transmembrane region" description="Helical" evidence="2">
    <location>
        <begin position="1502"/>
        <end position="1519"/>
    </location>
</feature>
<feature type="transmembrane region" description="Helical" evidence="2">
    <location>
        <begin position="864"/>
        <end position="880"/>
    </location>
</feature>
<feature type="transmembrane region" description="Helical" evidence="2">
    <location>
        <begin position="1127"/>
        <end position="1144"/>
    </location>
</feature>
<evidence type="ECO:0000256" key="2">
    <source>
        <dbReference type="SAM" id="Phobius"/>
    </source>
</evidence>
<feature type="transmembrane region" description="Helical" evidence="2">
    <location>
        <begin position="1054"/>
        <end position="1079"/>
    </location>
</feature>
<feature type="transmembrane region" description="Helical" evidence="2">
    <location>
        <begin position="1788"/>
        <end position="1806"/>
    </location>
</feature>
<feature type="transmembrane region" description="Helical" evidence="2">
    <location>
        <begin position="1022"/>
        <end position="1042"/>
    </location>
</feature>
<feature type="transmembrane region" description="Helical" evidence="2">
    <location>
        <begin position="968"/>
        <end position="987"/>
    </location>
</feature>
<feature type="transmembrane region" description="Helical" evidence="2">
    <location>
        <begin position="2107"/>
        <end position="2127"/>
    </location>
</feature>
<feature type="region of interest" description="Disordered" evidence="1">
    <location>
        <begin position="54"/>
        <end position="91"/>
    </location>
</feature>
<name>A0A852TMR7_9ACTN</name>
<feature type="transmembrane region" description="Helical" evidence="2">
    <location>
        <begin position="2133"/>
        <end position="2153"/>
    </location>
</feature>
<sequence length="2171" mass="211896">MPLTGPIAGRLGRVIMQIRQLEQGHRTLIAQRDSLLAELRAVRDAQAAERLKAAIGPPAPPPQPSPAAPVPAAPAPAPEGATAAEDLPIPEPTPAEAVRAAAAPLPPHPAVHRGGGHALEPAAPNHPAAPRSAPTAPRRPRLRPRKEISARSVQNILLGLGGLLIAIAAVVFTVVTWSELGIGAKSAILAGVTALVGYTAKPLHGRGMGATAETFGALAVVLLCLDAAALWAVVGPGVNPFGYAAGAAAVIAGLLACSPLLVPLRGPRIAALLLAQPVPLLIALALPAVDSGITAALAVTALGNVVLRPVLDSAWTGPLARALAVITWTAATAGALLLPVLAMVTSTAPVANTQYWATLVLAGTAAALDARARGTAGARAVSGGAAAFAWIAVPPVLVGGLVAPQVWAALALAVSAAAVAPAVPRLPAAHRAGPRAAVMAALALSGLCGAPALLSIADQLRPLSRPWQGHPEAAVLLAPWPIGLLLTVAVTGLGWTVVAFTLRRTWTGPVALVSAAVTVVLAAGQPAHPASVAVLIAAAIALMAIAVLFEGRAAAGPAEPVGANGGAPAGRRAPMPLRRTVTAPARSSAAAPAATAASPGPLTTTALLLSLPVGLLAASASLVTPAATVAALTALASAALLAALPRSAPVVRAAYSAAAAGSATGLVAAAGLALDAPGTALVPALIGVALIAVGAATALDRSGRRPDQVRAVDAAAVLPTVLAVAAPMVTTGGFGLTAIAVALAAPPAVVAGTHVRSLTPNARWGAQAAAGAVLAVAGLLASPLLAHAVLDHVRRAATPWRPPLEPLIPGQPDPALTVAAAIALLTVIGWSALSARRLPPFAVLPAAAAGVLITAAWLPAAANALLGTAAVALLAVAVTAGSRPARREPGGVLALALAGAMSLLAICASLSGPTATLVTGAALIAAAAAAGAARSGVAVQASTAAGAVLLVTGEAAALLRLADAPAVMWAIGLLAVAAAAVGAATVLDRARLRAAQVIALDAAAAVPLSASLAAALVAGSGLATLLAAVATLVAMTAATHVRSLPGAFRTCVNAAAWLTAAGACLGVLPLLAHATVGHLRTLQQPWRGPLPTWIPGEPGLESTLAALVLAVAVAVGFAGRGRIPGRAAALPTAVVAALIGSVWLPPAAMTAALTTVAVAALAVAVATGRGGLRRDGNGGDGDIDEATPVTALATAGSVAVFAASAALTGPAATVSVLAVLAVAAGLAAAAAADRVVGPAAAAAAVLCLTGVTVAVFTAASAPPIATAPALLAAATAAVGAATGLARARLRPAQVAALDLSAVAPMALAVGLAINGGRDLVVLAVAVTALLVLVAATHPRTVPGPAASGGIWVPGAQDPAGAGGPLPRLVGPAGHRRPWTVAQAVAEGARVQRAARLRRALTALAAVLGAAALAVVADRIGAALLGPLSVVPRAWDPAAAPQPSPPALGGAADLPLLLPACGVALTALALCAGMRWGRGAAATAGTVAGAALAPPAVTHLPVSYDLGLGIVVVAAGILFVRALHTGGRNAHVLAWSGTAVALMGVGWSLSTPLRTVIVLGALSAVIGATAVTVPPGLRRSAPGVSRGLAFLAGLGAGSTVLTGYAALPHAGVAVDPRWHPFTGLAVAALLGVAALGPGGAATRWSPLEDRPEQRGGLVGAALVLVLASSLVGISTPDSLGLVAAAAALLLLAMAAVLPGVLGWALTGAGALALLGAAASVAGRLGAVLFAPYTWAGAAWTGTGPLELLAPAAEALSPYGGVEPDPLLLPVVGAVALAVLLTVRARAARWLPHAAILLATPVLAPYAVAMRLTYGVALGWLLLVATGLVGVAALSRRPGVAVWAGAAALWPASLAVAWGLAERPATLVTLGLLAVIAATSLGVTGQGAGPRTGSGAAAGFAAGAAAVAVLSTGAFALSLPLALGQPPEVAALAPIAVVAGVAATLGLSRLDRHVLLAAESSAGLLAVVAVAMTLAGSVRLELTSAALASLGVIALAGAPRPGRKWLGATGAVLLLAALWVFLGWMRVSDPEPYTAVPALAALVAGWEWRRRRPGTGTWLAYGAGLALLFLPGLAMTYLADGGLWRVALLGGTALVAVLLGAWRRLQAPLLFGGAVLLLSAGRTSGSPLWDFVVSLPNWVPVGVIGALLIAVGARYEQRLRDLRRIGRALREME</sequence>
<feature type="transmembrane region" description="Helical" evidence="2">
    <location>
        <begin position="1319"/>
        <end position="1336"/>
    </location>
</feature>
<feature type="transmembrane region" description="Helical" evidence="2">
    <location>
        <begin position="1587"/>
        <end position="1605"/>
    </location>
</feature>
<feature type="transmembrane region" description="Helical" evidence="2">
    <location>
        <begin position="1399"/>
        <end position="1416"/>
    </location>
</feature>
<feature type="transmembrane region" description="Helical" evidence="2">
    <location>
        <begin position="2056"/>
        <end position="2075"/>
    </location>
</feature>
<feature type="transmembrane region" description="Helical" evidence="2">
    <location>
        <begin position="1239"/>
        <end position="1259"/>
    </location>
</feature>
<protein>
    <submittedName>
        <fullName evidence="3">Uncharacterized protein</fullName>
    </submittedName>
</protein>
<feature type="transmembrane region" description="Helical" evidence="2">
    <location>
        <begin position="626"/>
        <end position="644"/>
    </location>
</feature>
<feature type="transmembrane region" description="Helical" evidence="2">
    <location>
        <begin position="1656"/>
        <end position="1674"/>
    </location>
</feature>
<feature type="transmembrane region" description="Helical" evidence="2">
    <location>
        <begin position="1555"/>
        <end position="1575"/>
    </location>
</feature>
<feature type="transmembrane region" description="Helical" evidence="2">
    <location>
        <begin position="530"/>
        <end position="549"/>
    </location>
</feature>
<feature type="transmembrane region" description="Helical" evidence="2">
    <location>
        <begin position="1150"/>
        <end position="1168"/>
    </location>
</feature>
<feature type="transmembrane region" description="Helical" evidence="2">
    <location>
        <begin position="815"/>
        <end position="833"/>
    </location>
</feature>
<dbReference type="Proteomes" id="UP000589036">
    <property type="component" value="Unassembled WGS sequence"/>
</dbReference>
<feature type="transmembrane region" description="Helical" evidence="2">
    <location>
        <begin position="477"/>
        <end position="498"/>
    </location>
</feature>
<keyword evidence="2" id="KW-0472">Membrane</keyword>
<comment type="caution">
    <text evidence="3">The sequence shown here is derived from an EMBL/GenBank/DDBJ whole genome shotgun (WGS) entry which is preliminary data.</text>
</comment>
<feature type="transmembrane region" description="Helical" evidence="2">
    <location>
        <begin position="1927"/>
        <end position="1945"/>
    </location>
</feature>
<feature type="transmembrane region" description="Helical" evidence="2">
    <location>
        <begin position="1478"/>
        <end position="1496"/>
    </location>
</feature>
<feature type="transmembrane region" description="Helical" evidence="2">
    <location>
        <begin position="1952"/>
        <end position="1974"/>
    </location>
</feature>
<keyword evidence="2" id="KW-1133">Transmembrane helix</keyword>
<feature type="transmembrane region" description="Helical" evidence="2">
    <location>
        <begin position="323"/>
        <end position="344"/>
    </location>
</feature>
<reference evidence="3 4" key="1">
    <citation type="submission" date="2020-07" db="EMBL/GenBank/DDBJ databases">
        <title>Sequencing the genomes of 1000 actinobacteria strains.</title>
        <authorList>
            <person name="Klenk H.-P."/>
        </authorList>
    </citation>
    <scope>NUCLEOTIDE SEQUENCE [LARGE SCALE GENOMIC DNA]</scope>
    <source>
        <strain evidence="3 4">CXB654</strain>
    </source>
</reference>
<feature type="transmembrane region" description="Helical" evidence="2">
    <location>
        <begin position="892"/>
        <end position="911"/>
    </location>
</feature>
<dbReference type="EMBL" id="JACCCC010000001">
    <property type="protein sequence ID" value="NYE45606.1"/>
    <property type="molecule type" value="Genomic_DNA"/>
</dbReference>
<evidence type="ECO:0000313" key="3">
    <source>
        <dbReference type="EMBL" id="NYE45606.1"/>
    </source>
</evidence>
<feature type="transmembrane region" description="Helical" evidence="2">
    <location>
        <begin position="602"/>
        <end position="620"/>
    </location>
</feature>
<feature type="transmembrane region" description="Helical" evidence="2">
    <location>
        <begin position="840"/>
        <end position="858"/>
    </location>
</feature>
<feature type="transmembrane region" description="Helical" evidence="2">
    <location>
        <begin position="436"/>
        <end position="457"/>
    </location>
</feature>
<feature type="transmembrane region" description="Helical" evidence="2">
    <location>
        <begin position="240"/>
        <end position="262"/>
    </location>
</feature>
<feature type="transmembrane region" description="Helical" evidence="2">
    <location>
        <begin position="182"/>
        <end position="200"/>
    </location>
</feature>
<feature type="compositionally biased region" description="Pro residues" evidence="1">
    <location>
        <begin position="57"/>
        <end position="77"/>
    </location>
</feature>
<feature type="transmembrane region" description="Helical" evidence="2">
    <location>
        <begin position="1294"/>
        <end position="1313"/>
    </location>
</feature>
<feature type="region of interest" description="Disordered" evidence="1">
    <location>
        <begin position="105"/>
        <end position="146"/>
    </location>
</feature>
<gene>
    <name evidence="3" type="ORF">HDA32_000726</name>
</gene>
<dbReference type="RefSeq" id="WP_179641791.1">
    <property type="nucleotide sequence ID" value="NZ_BAAAYY010000002.1"/>
</dbReference>
<feature type="transmembrane region" description="Helical" evidence="2">
    <location>
        <begin position="1531"/>
        <end position="1549"/>
    </location>
</feature>
<feature type="transmembrane region" description="Helical" evidence="2">
    <location>
        <begin position="1617"/>
        <end position="1635"/>
    </location>
</feature>
<feature type="transmembrane region" description="Helical" evidence="2">
    <location>
        <begin position="1099"/>
        <end position="1118"/>
    </location>
</feature>
<feature type="transmembrane region" description="Helical" evidence="2">
    <location>
        <begin position="1865"/>
        <end position="1883"/>
    </location>
</feature>
<feature type="transmembrane region" description="Helical" evidence="2">
    <location>
        <begin position="155"/>
        <end position="176"/>
    </location>
</feature>
<feature type="transmembrane region" description="Helical" evidence="2">
    <location>
        <begin position="680"/>
        <end position="699"/>
    </location>
</feature>
<keyword evidence="4" id="KW-1185">Reference proteome</keyword>
<keyword evidence="2" id="KW-0812">Transmembrane</keyword>
<feature type="transmembrane region" description="Helical" evidence="2">
    <location>
        <begin position="653"/>
        <end position="674"/>
    </location>
</feature>
<organism evidence="3 4">
    <name type="scientific">Spinactinospora alkalitolerans</name>
    <dbReference type="NCBI Taxonomy" id="687207"/>
    <lineage>
        <taxon>Bacteria</taxon>
        <taxon>Bacillati</taxon>
        <taxon>Actinomycetota</taxon>
        <taxon>Actinomycetes</taxon>
        <taxon>Streptosporangiales</taxon>
        <taxon>Nocardiopsidaceae</taxon>
        <taxon>Spinactinospora</taxon>
    </lineage>
</organism>